<dbReference type="EMBL" id="VSSQ01017925">
    <property type="protein sequence ID" value="MPM60679.1"/>
    <property type="molecule type" value="Genomic_DNA"/>
</dbReference>
<evidence type="ECO:0000256" key="2">
    <source>
        <dbReference type="ARBA" id="ARBA00006576"/>
    </source>
</evidence>
<evidence type="ECO:0000256" key="4">
    <source>
        <dbReference type="ARBA" id="ARBA00022801"/>
    </source>
</evidence>
<proteinExistence type="inferred from homology"/>
<dbReference type="InterPro" id="IPR002125">
    <property type="entry name" value="CMP_dCMP_dom"/>
</dbReference>
<evidence type="ECO:0000256" key="1">
    <source>
        <dbReference type="ARBA" id="ARBA00001947"/>
    </source>
</evidence>
<evidence type="ECO:0000259" key="6">
    <source>
        <dbReference type="PROSITE" id="PS51747"/>
    </source>
</evidence>
<dbReference type="InterPro" id="IPR016193">
    <property type="entry name" value="Cytidine_deaminase-like"/>
</dbReference>
<reference evidence="7" key="1">
    <citation type="submission" date="2019-08" db="EMBL/GenBank/DDBJ databases">
        <authorList>
            <person name="Kucharzyk K."/>
            <person name="Murdoch R.W."/>
            <person name="Higgins S."/>
            <person name="Loffler F."/>
        </authorList>
    </citation>
    <scope>NUCLEOTIDE SEQUENCE</scope>
</reference>
<dbReference type="InterPro" id="IPR016473">
    <property type="entry name" value="dCMP_deaminase"/>
</dbReference>
<accession>A0A645B5H4</accession>
<dbReference type="GO" id="GO:0006220">
    <property type="term" value="P:pyrimidine nucleotide metabolic process"/>
    <property type="evidence" value="ECO:0007669"/>
    <property type="project" value="InterPro"/>
</dbReference>
<comment type="cofactor">
    <cofactor evidence="1">
        <name>Zn(2+)</name>
        <dbReference type="ChEBI" id="CHEBI:29105"/>
    </cofactor>
</comment>
<evidence type="ECO:0000256" key="3">
    <source>
        <dbReference type="ARBA" id="ARBA00022723"/>
    </source>
</evidence>
<keyword evidence="4" id="KW-0378">Hydrolase</keyword>
<dbReference type="SUPFAM" id="SSF53927">
    <property type="entry name" value="Cytidine deaminase-like"/>
    <property type="match status" value="1"/>
</dbReference>
<name>A0A645B5H4_9ZZZZ</name>
<dbReference type="GO" id="GO:0004132">
    <property type="term" value="F:dCMP deaminase activity"/>
    <property type="evidence" value="ECO:0007669"/>
    <property type="project" value="InterPro"/>
</dbReference>
<dbReference type="GO" id="GO:0008270">
    <property type="term" value="F:zinc ion binding"/>
    <property type="evidence" value="ECO:0007669"/>
    <property type="project" value="InterPro"/>
</dbReference>
<evidence type="ECO:0000313" key="7">
    <source>
        <dbReference type="EMBL" id="MPM60679.1"/>
    </source>
</evidence>
<protein>
    <recommendedName>
        <fullName evidence="6">CMP/dCMP-type deaminase domain-containing protein</fullName>
    </recommendedName>
</protein>
<dbReference type="CDD" id="cd01286">
    <property type="entry name" value="deoxycytidylate_deaminase"/>
    <property type="match status" value="1"/>
</dbReference>
<dbReference type="PIRSF" id="PIRSF006019">
    <property type="entry name" value="dCMP_deaminase"/>
    <property type="match status" value="1"/>
</dbReference>
<dbReference type="GO" id="GO:0005737">
    <property type="term" value="C:cytoplasm"/>
    <property type="evidence" value="ECO:0007669"/>
    <property type="project" value="TreeGrafter"/>
</dbReference>
<comment type="caution">
    <text evidence="7">The sequence shown here is derived from an EMBL/GenBank/DDBJ whole genome shotgun (WGS) entry which is preliminary data.</text>
</comment>
<sequence length="140" mass="15255">MERIGKEAYYLSIAAEVAKRSTCLRRQYGAVIVKNDEIVATGYNGAPRGDANCCDEGSCWRESNNIPHGEQYEKCVAVHAEANAIISASRNEMLGSTLYLSGFEGFDHPIDAPAPCVMCSRMIKNAGIARVINKQGEIIL</sequence>
<dbReference type="AlphaFoldDB" id="A0A645B5H4"/>
<gene>
    <name evidence="7" type="ORF">SDC9_107531</name>
</gene>
<keyword evidence="5" id="KW-0862">Zinc</keyword>
<dbReference type="PANTHER" id="PTHR11086:SF18">
    <property type="entry name" value="DEOXYCYTIDYLATE DEAMINASE"/>
    <property type="match status" value="1"/>
</dbReference>
<organism evidence="7">
    <name type="scientific">bioreactor metagenome</name>
    <dbReference type="NCBI Taxonomy" id="1076179"/>
    <lineage>
        <taxon>unclassified sequences</taxon>
        <taxon>metagenomes</taxon>
        <taxon>ecological metagenomes</taxon>
    </lineage>
</organism>
<comment type="similarity">
    <text evidence="2">Belongs to the cytidine and deoxycytidylate deaminase family.</text>
</comment>
<dbReference type="InterPro" id="IPR015517">
    <property type="entry name" value="dCMP_deaminase-rel"/>
</dbReference>
<dbReference type="Pfam" id="PF00383">
    <property type="entry name" value="dCMP_cyt_deam_1"/>
    <property type="match status" value="1"/>
</dbReference>
<dbReference type="PROSITE" id="PS51747">
    <property type="entry name" value="CYT_DCMP_DEAMINASES_2"/>
    <property type="match status" value="1"/>
</dbReference>
<dbReference type="InterPro" id="IPR035105">
    <property type="entry name" value="Deoxycytidylate_deaminase_dom"/>
</dbReference>
<feature type="domain" description="CMP/dCMP-type deaminase" evidence="6">
    <location>
        <begin position="5"/>
        <end position="140"/>
    </location>
</feature>
<keyword evidence="3" id="KW-0479">Metal-binding</keyword>
<dbReference type="PROSITE" id="PS00903">
    <property type="entry name" value="CYT_DCMP_DEAMINASES_1"/>
    <property type="match status" value="1"/>
</dbReference>
<dbReference type="Gene3D" id="3.40.140.10">
    <property type="entry name" value="Cytidine Deaminase, domain 2"/>
    <property type="match status" value="1"/>
</dbReference>
<dbReference type="PANTHER" id="PTHR11086">
    <property type="entry name" value="DEOXYCYTIDYLATE DEAMINASE-RELATED"/>
    <property type="match status" value="1"/>
</dbReference>
<evidence type="ECO:0000256" key="5">
    <source>
        <dbReference type="ARBA" id="ARBA00022833"/>
    </source>
</evidence>
<dbReference type="InterPro" id="IPR016192">
    <property type="entry name" value="APOBEC/CMP_deaminase_Zn-bd"/>
</dbReference>